<gene>
    <name evidence="14" type="ORF">Cvel_29029</name>
</gene>
<evidence type="ECO:0000256" key="2">
    <source>
        <dbReference type="ARBA" id="ARBA00004141"/>
    </source>
</evidence>
<dbReference type="PhylomeDB" id="A0A0G4HMA9"/>
<evidence type="ECO:0000256" key="7">
    <source>
        <dbReference type="ARBA" id="ARBA00022982"/>
    </source>
</evidence>
<feature type="region of interest" description="Disordered" evidence="11">
    <location>
        <begin position="228"/>
        <end position="261"/>
    </location>
</feature>
<sequence length="261" mass="27951">MLKLVKAYTAHAVIATMLILTIFWHEEEIIGGFGSVGGALFNWHPLLMVVGYGVLMAEAMLMFRVTDMSRPLMKTVHAVLNTLGVACTCVGMWAVFAFKARFVNAQGEPAPIPDMYSSHSWVGMAVFALSNLQLVVSVLVFWIPGLAGPKIKAAMMPFHKVSGKAVLLGSAASFISGMAQKQSFIRGVTERFGRVNIFANVLTLFFFFWGFAMLLVLEIEPISKKAGKEATEAPKDLGQSAITAPATARPAPAGAGSPLGA</sequence>
<feature type="domain" description="Cytochrome b561" evidence="13">
    <location>
        <begin position="9"/>
        <end position="218"/>
    </location>
</feature>
<evidence type="ECO:0000256" key="1">
    <source>
        <dbReference type="ARBA" id="ARBA00001970"/>
    </source>
</evidence>
<dbReference type="CDD" id="cd08554">
    <property type="entry name" value="Cyt_b561"/>
    <property type="match status" value="1"/>
</dbReference>
<keyword evidence="7" id="KW-0249">Electron transport</keyword>
<organism evidence="14">
    <name type="scientific">Chromera velia CCMP2878</name>
    <dbReference type="NCBI Taxonomy" id="1169474"/>
    <lineage>
        <taxon>Eukaryota</taxon>
        <taxon>Sar</taxon>
        <taxon>Alveolata</taxon>
        <taxon>Colpodellida</taxon>
        <taxon>Chromeraceae</taxon>
        <taxon>Chromera</taxon>
    </lineage>
</organism>
<feature type="transmembrane region" description="Helical" evidence="12">
    <location>
        <begin position="78"/>
        <end position="100"/>
    </location>
</feature>
<dbReference type="GO" id="GO:0016020">
    <property type="term" value="C:membrane"/>
    <property type="evidence" value="ECO:0007669"/>
    <property type="project" value="UniProtKB-SubCell"/>
</dbReference>
<evidence type="ECO:0000256" key="9">
    <source>
        <dbReference type="ARBA" id="ARBA00023004"/>
    </source>
</evidence>
<comment type="subcellular location">
    <subcellularLocation>
        <location evidence="2">Membrane</location>
        <topology evidence="2">Multi-pass membrane protein</topology>
    </subcellularLocation>
</comment>
<evidence type="ECO:0000256" key="10">
    <source>
        <dbReference type="ARBA" id="ARBA00023136"/>
    </source>
</evidence>
<dbReference type="InterPro" id="IPR006593">
    <property type="entry name" value="Cyt_b561/ferric_Rdtase_TM"/>
</dbReference>
<keyword evidence="10 12" id="KW-0472">Membrane</keyword>
<dbReference type="PROSITE" id="PS50939">
    <property type="entry name" value="CYTOCHROME_B561"/>
    <property type="match status" value="1"/>
</dbReference>
<name>A0A0G4HMA9_9ALVE</name>
<dbReference type="GO" id="GO:0016491">
    <property type="term" value="F:oxidoreductase activity"/>
    <property type="evidence" value="ECO:0007669"/>
    <property type="project" value="InterPro"/>
</dbReference>
<feature type="transmembrane region" description="Helical" evidence="12">
    <location>
        <begin position="7"/>
        <end position="25"/>
    </location>
</feature>
<keyword evidence="4" id="KW-0349">Heme</keyword>
<evidence type="ECO:0000259" key="13">
    <source>
        <dbReference type="PROSITE" id="PS50939"/>
    </source>
</evidence>
<keyword evidence="5 12" id="KW-0812">Transmembrane</keyword>
<keyword evidence="3" id="KW-0813">Transport</keyword>
<dbReference type="PANTHER" id="PTHR10106:SF0">
    <property type="entry name" value="LD36721P"/>
    <property type="match status" value="1"/>
</dbReference>
<dbReference type="Pfam" id="PF03188">
    <property type="entry name" value="Cytochrom_B561"/>
    <property type="match status" value="1"/>
</dbReference>
<dbReference type="AlphaFoldDB" id="A0A0G4HMA9"/>
<keyword evidence="9" id="KW-0408">Iron</keyword>
<evidence type="ECO:0000256" key="12">
    <source>
        <dbReference type="SAM" id="Phobius"/>
    </source>
</evidence>
<dbReference type="SMART" id="SM00665">
    <property type="entry name" value="B561"/>
    <property type="match status" value="1"/>
</dbReference>
<dbReference type="GO" id="GO:0046872">
    <property type="term" value="F:metal ion binding"/>
    <property type="evidence" value="ECO:0007669"/>
    <property type="project" value="UniProtKB-KW"/>
</dbReference>
<feature type="transmembrane region" description="Helical" evidence="12">
    <location>
        <begin position="197"/>
        <end position="217"/>
    </location>
</feature>
<evidence type="ECO:0000313" key="14">
    <source>
        <dbReference type="EMBL" id="CEM45295.1"/>
    </source>
</evidence>
<protein>
    <recommendedName>
        <fullName evidence="13">Cytochrome b561 domain-containing protein</fullName>
    </recommendedName>
</protein>
<feature type="transmembrane region" description="Helical" evidence="12">
    <location>
        <begin position="120"/>
        <end position="144"/>
    </location>
</feature>
<reference evidence="14" key="1">
    <citation type="submission" date="2014-11" db="EMBL/GenBank/DDBJ databases">
        <authorList>
            <person name="Otto D Thomas"/>
            <person name="Naeem Raeece"/>
        </authorList>
    </citation>
    <scope>NUCLEOTIDE SEQUENCE</scope>
</reference>
<evidence type="ECO:0000256" key="6">
    <source>
        <dbReference type="ARBA" id="ARBA00022723"/>
    </source>
</evidence>
<keyword evidence="6" id="KW-0479">Metal-binding</keyword>
<comment type="cofactor">
    <cofactor evidence="1">
        <name>heme b</name>
        <dbReference type="ChEBI" id="CHEBI:60344"/>
    </cofactor>
</comment>
<evidence type="ECO:0000256" key="4">
    <source>
        <dbReference type="ARBA" id="ARBA00022617"/>
    </source>
</evidence>
<keyword evidence="8 12" id="KW-1133">Transmembrane helix</keyword>
<accession>A0A0G4HMA9</accession>
<evidence type="ECO:0000256" key="8">
    <source>
        <dbReference type="ARBA" id="ARBA00022989"/>
    </source>
</evidence>
<feature type="compositionally biased region" description="Low complexity" evidence="11">
    <location>
        <begin position="241"/>
        <end position="261"/>
    </location>
</feature>
<evidence type="ECO:0000256" key="11">
    <source>
        <dbReference type="SAM" id="MobiDB-lite"/>
    </source>
</evidence>
<dbReference type="InterPro" id="IPR043205">
    <property type="entry name" value="CYB561/CYBRD1-like"/>
</dbReference>
<proteinExistence type="predicted"/>
<evidence type="ECO:0000256" key="3">
    <source>
        <dbReference type="ARBA" id="ARBA00022448"/>
    </source>
</evidence>
<dbReference type="Gene3D" id="1.20.120.1770">
    <property type="match status" value="1"/>
</dbReference>
<dbReference type="EMBL" id="CDMZ01003148">
    <property type="protein sequence ID" value="CEM45295.1"/>
    <property type="molecule type" value="Genomic_DNA"/>
</dbReference>
<feature type="transmembrane region" description="Helical" evidence="12">
    <location>
        <begin position="45"/>
        <end position="66"/>
    </location>
</feature>
<dbReference type="PANTHER" id="PTHR10106">
    <property type="entry name" value="CYTOCHROME B561-RELATED"/>
    <property type="match status" value="1"/>
</dbReference>
<evidence type="ECO:0000256" key="5">
    <source>
        <dbReference type="ARBA" id="ARBA00022692"/>
    </source>
</evidence>
<dbReference type="VEuPathDB" id="CryptoDB:Cvel_29029"/>